<dbReference type="GO" id="GO:0051983">
    <property type="term" value="P:regulation of chromosome segregation"/>
    <property type="evidence" value="ECO:0007669"/>
    <property type="project" value="InterPro"/>
</dbReference>
<dbReference type="SUPFAM" id="SSF58100">
    <property type="entry name" value="Bacterial hemolysins"/>
    <property type="match status" value="1"/>
</dbReference>
<organism evidence="2 3">
    <name type="scientific">Cinnamomum micranthum f. kanehirae</name>
    <dbReference type="NCBI Taxonomy" id="337451"/>
    <lineage>
        <taxon>Eukaryota</taxon>
        <taxon>Viridiplantae</taxon>
        <taxon>Streptophyta</taxon>
        <taxon>Embryophyta</taxon>
        <taxon>Tracheophyta</taxon>
        <taxon>Spermatophyta</taxon>
        <taxon>Magnoliopsida</taxon>
        <taxon>Magnoliidae</taxon>
        <taxon>Laurales</taxon>
        <taxon>Lauraceae</taxon>
        <taxon>Cinnamomum</taxon>
    </lineage>
</organism>
<protein>
    <submittedName>
        <fullName evidence="2">Plectin-like protein</fullName>
    </submittedName>
</protein>
<comment type="caution">
    <text evidence="2">The sequence shown here is derived from an EMBL/GenBank/DDBJ whole genome shotgun (WGS) entry which is preliminary data.</text>
</comment>
<dbReference type="Proteomes" id="UP000283530">
    <property type="component" value="Unassembled WGS sequence"/>
</dbReference>
<dbReference type="OrthoDB" id="1906227at2759"/>
<evidence type="ECO:0000256" key="1">
    <source>
        <dbReference type="SAM" id="Coils"/>
    </source>
</evidence>
<sequence>MSDSSRKMDADRLLSFSDDLIQVLKNRKDINALMRSLDDAKKLRSSSDAELSDLHDQLNDYQKRINACKQNIEEAETEVVADAELDRLQYELEEAIQEQQSIHQELRVINKEIVDLECQRVSVEERKGTLMKAEKDEMRQQKKLSMYASVTNIIPDLVDKTRISGQIVDRDKKMVEKFDFDPTKTSQ</sequence>
<dbReference type="InterPro" id="IPR044951">
    <property type="entry name" value="SPC24-like"/>
</dbReference>
<reference evidence="2 3" key="1">
    <citation type="journal article" date="2019" name="Nat. Plants">
        <title>Stout camphor tree genome fills gaps in understanding of flowering plant genome evolution.</title>
        <authorList>
            <person name="Chaw S.M."/>
            <person name="Liu Y.C."/>
            <person name="Wu Y.W."/>
            <person name="Wang H.Y."/>
            <person name="Lin C.I."/>
            <person name="Wu C.S."/>
            <person name="Ke H.M."/>
            <person name="Chang L.Y."/>
            <person name="Hsu C.Y."/>
            <person name="Yang H.T."/>
            <person name="Sudianto E."/>
            <person name="Hsu M.H."/>
            <person name="Wu K.P."/>
            <person name="Wang L.N."/>
            <person name="Leebens-Mack J.H."/>
            <person name="Tsai I.J."/>
        </authorList>
    </citation>
    <scope>NUCLEOTIDE SEQUENCE [LARGE SCALE GENOMIC DNA]</scope>
    <source>
        <strain evidence="3">cv. Chaw 1501</strain>
        <tissue evidence="2">Young leaves</tissue>
    </source>
</reference>
<dbReference type="AlphaFoldDB" id="A0A443PHC5"/>
<name>A0A443PHC5_9MAGN</name>
<dbReference type="EMBL" id="QPKB01000008">
    <property type="protein sequence ID" value="RWR90164.1"/>
    <property type="molecule type" value="Genomic_DNA"/>
</dbReference>
<feature type="coiled-coil region" evidence="1">
    <location>
        <begin position="51"/>
        <end position="126"/>
    </location>
</feature>
<gene>
    <name evidence="2" type="ORF">CKAN_01924700</name>
</gene>
<dbReference type="STRING" id="337451.A0A443PHC5"/>
<dbReference type="PANTHER" id="PTHR35730">
    <property type="entry name" value="KINETOCHORE PROTEIN SPC24 HOMOLOG-RELATED"/>
    <property type="match status" value="1"/>
</dbReference>
<dbReference type="PANTHER" id="PTHR35730:SF2">
    <property type="entry name" value="KINETOCHORE PROTEIN SPC24 HOMOLOG-RELATED"/>
    <property type="match status" value="1"/>
</dbReference>
<evidence type="ECO:0000313" key="3">
    <source>
        <dbReference type="Proteomes" id="UP000283530"/>
    </source>
</evidence>
<proteinExistence type="predicted"/>
<evidence type="ECO:0000313" key="2">
    <source>
        <dbReference type="EMBL" id="RWR90164.1"/>
    </source>
</evidence>
<keyword evidence="1" id="KW-0175">Coiled coil</keyword>
<keyword evidence="3" id="KW-1185">Reference proteome</keyword>
<accession>A0A443PHC5</accession>